<evidence type="ECO:0000313" key="2">
    <source>
        <dbReference type="Proteomes" id="UP000245626"/>
    </source>
</evidence>
<protein>
    <submittedName>
        <fullName evidence="1">Uncharacterized protein</fullName>
    </submittedName>
</protein>
<reference evidence="1 2" key="1">
    <citation type="journal article" date="2018" name="Mol. Biol. Evol.">
        <title>Broad Genomic Sampling Reveals a Smut Pathogenic Ancestry of the Fungal Clade Ustilaginomycotina.</title>
        <authorList>
            <person name="Kijpornyongpan T."/>
            <person name="Mondo S.J."/>
            <person name="Barry K."/>
            <person name="Sandor L."/>
            <person name="Lee J."/>
            <person name="Lipzen A."/>
            <person name="Pangilinan J."/>
            <person name="LaButti K."/>
            <person name="Hainaut M."/>
            <person name="Henrissat B."/>
            <person name="Grigoriev I.V."/>
            <person name="Spatafora J.W."/>
            <person name="Aime M.C."/>
        </authorList>
    </citation>
    <scope>NUCLEOTIDE SEQUENCE [LARGE SCALE GENOMIC DNA]</scope>
    <source>
        <strain evidence="1 2">SA 807</strain>
    </source>
</reference>
<evidence type="ECO:0000313" key="1">
    <source>
        <dbReference type="EMBL" id="PWN47752.1"/>
    </source>
</evidence>
<sequence length="1174" mass="129637">MQQKQRKSSHHLQFSRDTQAAALTNQKDFVATSDPELDEVDGLADSEDDYPPPLPPPEPLGMLIQKRKANVISPTPKRRRLSSSSRQGRTCDIVNRERKPIVIPEYVPDPSLSRGEQIREEAKHKLMVQQLIKREKEAAKASQASDQSESDSDLEPLPNRNNILLATTTTSSSTARPERETGTGAPPDARPRRAAAKVNSYIFRPSLFVNADVKREEPVNALEKYITFKEKDHPLKKKKRLDIASLIKEKKSKERRGVDMESINAVDELIRKVDEERQAEERTSQIDDAEGILEGKSRLIDHGMGSTTGNNFDMSEDPSSWGSESDVPSEVFEDFQTDGDNLSEERNKIMSQRGSSTYFQSTGSVLNNEGIARALLSAAGNEESGKAALDILERDLMDRRYLSADGTCGRAANSMTFWRRGRVRRPKLAGVTPFKDSREPFLVRIAGLAQHTSRLSCFLRSGVLKFAKADRSVYSRPFLNWLLDLTIFAEETLSECALSAIKDILRVSKGDQLAEVVTILTENIPSILLRLGAKPRLIQDCFGLTHGSEFECPDIVRRDEAQVLVVGGRRVTNWLPTSDRSRSVAKVLEVTDALSGSGRLDKNATCHFLITILHISADPLSEFLIMQSERTMDTLAEGIDRSSEQERTCDRVLRMLDGRSMSERLSLLERFPSSEPRARTMRRWIAWRCLTDVANDPNTLKYSSIIPELGILSDLIKSELPSSHFYISPQAAKVQTDYVELLASSQLLSIALSDLGLQMCSSTALAPSLGASPRRRGINRQSHALETAVKPYAYLEPCRDSGRISLLRKIAETLRIVNGKIQDNKGTFLERIRAKDRLQRLFLTLEYQLNWFAARPHAADGIKNFFGPTPPATSTAKLDFAGPAHEKRSTWAVSGPQALTGPRPSSKDSSVTKKVRDIGTSRSAADDCQLKEKGPGLLASVRDSEDKLSEKGPGGTCAASEKVFGEEYRTVDSSQGHSSQGVPSKYLKRESIIRSRLPQDFDEDPCREHGTNWSHATDTKPLGPCASKTNRSSQASPWNVRVSSSNDVLAETAPDNASKSLRDGLSSKSIAPPGPSTLSCSLSPADASLPSSSSMLSRAKRTGLKLPPRTNVSDPNLRHSDNGRKETLTLQGPPSPKKRESKDDGLSQSRISRFFSPSKPSQPSTKGAGSDPDR</sequence>
<accession>A0ACD0NPM3</accession>
<dbReference type="EMBL" id="KZ820347">
    <property type="protein sequence ID" value="PWN47752.1"/>
    <property type="molecule type" value="Genomic_DNA"/>
</dbReference>
<name>A0ACD0NPM3_9BASI</name>
<dbReference type="Proteomes" id="UP000245626">
    <property type="component" value="Unassembled WGS sequence"/>
</dbReference>
<proteinExistence type="predicted"/>
<gene>
    <name evidence="1" type="ORF">IE53DRAFT_390098</name>
</gene>
<organism evidence="1 2">
    <name type="scientific">Violaceomyces palustris</name>
    <dbReference type="NCBI Taxonomy" id="1673888"/>
    <lineage>
        <taxon>Eukaryota</taxon>
        <taxon>Fungi</taxon>
        <taxon>Dikarya</taxon>
        <taxon>Basidiomycota</taxon>
        <taxon>Ustilaginomycotina</taxon>
        <taxon>Ustilaginomycetes</taxon>
        <taxon>Violaceomycetales</taxon>
        <taxon>Violaceomycetaceae</taxon>
        <taxon>Violaceomyces</taxon>
    </lineage>
</organism>
<keyword evidence="2" id="KW-1185">Reference proteome</keyword>